<protein>
    <recommendedName>
        <fullName evidence="6">Protein kinase domain-containing protein</fullName>
    </recommendedName>
</protein>
<keyword evidence="1" id="KW-0723">Serine/threonine-protein kinase</keyword>
<dbReference type="FunFam" id="1.10.510.10:FF:000571">
    <property type="entry name" value="Maternal embryonic leucine zipper kinase"/>
    <property type="match status" value="1"/>
</dbReference>
<dbReference type="InterPro" id="IPR000719">
    <property type="entry name" value="Prot_kinase_dom"/>
</dbReference>
<evidence type="ECO:0000259" key="6">
    <source>
        <dbReference type="PROSITE" id="PS50011"/>
    </source>
</evidence>
<evidence type="ECO:0000313" key="7">
    <source>
        <dbReference type="EMBL" id="KOF84514.1"/>
    </source>
</evidence>
<name>A0A0L8H5Y4_OCTBM</name>
<organism evidence="7">
    <name type="scientific">Octopus bimaculoides</name>
    <name type="common">California two-spotted octopus</name>
    <dbReference type="NCBI Taxonomy" id="37653"/>
    <lineage>
        <taxon>Eukaryota</taxon>
        <taxon>Metazoa</taxon>
        <taxon>Spiralia</taxon>
        <taxon>Lophotrochozoa</taxon>
        <taxon>Mollusca</taxon>
        <taxon>Cephalopoda</taxon>
        <taxon>Coleoidea</taxon>
        <taxon>Octopodiformes</taxon>
        <taxon>Octopoda</taxon>
        <taxon>Incirrata</taxon>
        <taxon>Octopodidae</taxon>
        <taxon>Octopus</taxon>
    </lineage>
</organism>
<accession>A0A0L8H5Y4</accession>
<dbReference type="GO" id="GO:0035556">
    <property type="term" value="P:intracellular signal transduction"/>
    <property type="evidence" value="ECO:0007669"/>
    <property type="project" value="TreeGrafter"/>
</dbReference>
<dbReference type="SUPFAM" id="SSF56112">
    <property type="entry name" value="Protein kinase-like (PK-like)"/>
    <property type="match status" value="1"/>
</dbReference>
<evidence type="ECO:0000256" key="3">
    <source>
        <dbReference type="ARBA" id="ARBA00022741"/>
    </source>
</evidence>
<dbReference type="SMART" id="SM00220">
    <property type="entry name" value="S_TKc"/>
    <property type="match status" value="1"/>
</dbReference>
<dbReference type="PANTHER" id="PTHR24342:SF14">
    <property type="entry name" value="DEATH-ASSOCIATED PROTEIN KINASE DAPK-1"/>
    <property type="match status" value="1"/>
</dbReference>
<dbReference type="GO" id="GO:0004674">
    <property type="term" value="F:protein serine/threonine kinase activity"/>
    <property type="evidence" value="ECO:0007669"/>
    <property type="project" value="UniProtKB-KW"/>
</dbReference>
<dbReference type="GO" id="GO:0043065">
    <property type="term" value="P:positive regulation of apoptotic process"/>
    <property type="evidence" value="ECO:0007669"/>
    <property type="project" value="TreeGrafter"/>
</dbReference>
<dbReference type="Pfam" id="PF00069">
    <property type="entry name" value="Pkinase"/>
    <property type="match status" value="1"/>
</dbReference>
<dbReference type="Gene3D" id="3.30.200.20">
    <property type="entry name" value="Phosphorylase Kinase, domain 1"/>
    <property type="match status" value="1"/>
</dbReference>
<evidence type="ECO:0000256" key="5">
    <source>
        <dbReference type="ARBA" id="ARBA00022840"/>
    </source>
</evidence>
<dbReference type="InterPro" id="IPR011009">
    <property type="entry name" value="Kinase-like_dom_sf"/>
</dbReference>
<dbReference type="OrthoDB" id="504170at2759"/>
<dbReference type="GO" id="GO:0005634">
    <property type="term" value="C:nucleus"/>
    <property type="evidence" value="ECO:0007669"/>
    <property type="project" value="TreeGrafter"/>
</dbReference>
<dbReference type="STRING" id="37653.A0A0L8H5Y4"/>
<dbReference type="PROSITE" id="PS50011">
    <property type="entry name" value="PROTEIN_KINASE_DOM"/>
    <property type="match status" value="1"/>
</dbReference>
<keyword evidence="3" id="KW-0547">Nucleotide-binding</keyword>
<dbReference type="GO" id="GO:0005524">
    <property type="term" value="F:ATP binding"/>
    <property type="evidence" value="ECO:0007669"/>
    <property type="project" value="UniProtKB-KW"/>
</dbReference>
<evidence type="ECO:0000256" key="4">
    <source>
        <dbReference type="ARBA" id="ARBA00022777"/>
    </source>
</evidence>
<dbReference type="PANTHER" id="PTHR24342">
    <property type="entry name" value="SERINE/THREONINE-PROTEIN KINASE 17"/>
    <property type="match status" value="1"/>
</dbReference>
<keyword evidence="4" id="KW-0418">Kinase</keyword>
<dbReference type="EMBL" id="KQ419137">
    <property type="protein sequence ID" value="KOF84514.1"/>
    <property type="molecule type" value="Genomic_DNA"/>
</dbReference>
<reference evidence="7" key="1">
    <citation type="submission" date="2015-07" db="EMBL/GenBank/DDBJ databases">
        <title>MeaNS - Measles Nucleotide Surveillance Program.</title>
        <authorList>
            <person name="Tran T."/>
            <person name="Druce J."/>
        </authorList>
    </citation>
    <scope>NUCLEOTIDE SEQUENCE</scope>
    <source>
        <strain evidence="7">UCB-OBI-ISO-001</strain>
        <tissue evidence="7">Gonad</tissue>
    </source>
</reference>
<dbReference type="PROSITE" id="PS00108">
    <property type="entry name" value="PROTEIN_KINASE_ST"/>
    <property type="match status" value="1"/>
</dbReference>
<dbReference type="InterPro" id="IPR008271">
    <property type="entry name" value="Ser/Thr_kinase_AS"/>
</dbReference>
<keyword evidence="2" id="KW-0808">Transferase</keyword>
<keyword evidence="5" id="KW-0067">ATP-binding</keyword>
<dbReference type="Gene3D" id="1.10.510.10">
    <property type="entry name" value="Transferase(Phosphotransferase) domain 1"/>
    <property type="match status" value="1"/>
</dbReference>
<proteinExistence type="predicted"/>
<dbReference type="CDD" id="cd14006">
    <property type="entry name" value="STKc_MLCK-like"/>
    <property type="match status" value="1"/>
</dbReference>
<dbReference type="AlphaFoldDB" id="A0A0L8H5Y4"/>
<evidence type="ECO:0000256" key="1">
    <source>
        <dbReference type="ARBA" id="ARBA00022527"/>
    </source>
</evidence>
<sequence>MFYLLICSGQFAVVKKCKQRETGKEYAAKYIRKRRAGGRRGASIEDIRKEVEILCELDHPNIVQLYECFETKTEVILILELVPGGELFDYLSERDKLCEAEASAFIKQILDGLRHLHDRQIAHLDLKPENILMVNQTSQRIKLIDFGLSRKLKPGIDSRAMMGTAEFVAPEVVSYEPLTLATDMWSVGVITYILLSGTSPFLGDTPQETYQNITSVDYDYEDYFETTSKLAKDFIDKLLVKNPRKRASATDCMSHPWIQVR</sequence>
<feature type="domain" description="Protein kinase" evidence="6">
    <location>
        <begin position="1"/>
        <end position="258"/>
    </location>
</feature>
<gene>
    <name evidence="7" type="ORF">OCBIM_22021949mg</name>
</gene>
<evidence type="ECO:0000256" key="2">
    <source>
        <dbReference type="ARBA" id="ARBA00022679"/>
    </source>
</evidence>